<evidence type="ECO:0000259" key="4">
    <source>
        <dbReference type="PROSITE" id="PS51781"/>
    </source>
</evidence>
<dbReference type="PIRSF" id="PIRSF037846">
    <property type="entry name" value="Autolysin_YrvJ_prd"/>
    <property type="match status" value="1"/>
</dbReference>
<dbReference type="Pfam" id="PF08239">
    <property type="entry name" value="SH3_3"/>
    <property type="match status" value="2"/>
</dbReference>
<keyword evidence="1" id="KW-0378">Hydrolase</keyword>
<reference evidence="5 6" key="1">
    <citation type="submission" date="2017-05" db="EMBL/GenBank/DDBJ databases">
        <title>Vagococcus spp. assemblies.</title>
        <authorList>
            <person name="Gulvik C.A."/>
        </authorList>
    </citation>
    <scope>NUCLEOTIDE SEQUENCE [LARGE SCALE GENOMIC DNA]</scope>
    <source>
        <strain evidence="5 6">LMG 24798</strain>
    </source>
</reference>
<dbReference type="SUPFAM" id="SSF53187">
    <property type="entry name" value="Zn-dependent exopeptidases"/>
    <property type="match status" value="1"/>
</dbReference>
<accession>A0A430AT13</accession>
<dbReference type="CDD" id="cd02696">
    <property type="entry name" value="MurNAc-LAA"/>
    <property type="match status" value="1"/>
</dbReference>
<keyword evidence="3" id="KW-0812">Transmembrane</keyword>
<dbReference type="EMBL" id="NGKC01000009">
    <property type="protein sequence ID" value="RSU11190.1"/>
    <property type="molecule type" value="Genomic_DNA"/>
</dbReference>
<evidence type="ECO:0000256" key="3">
    <source>
        <dbReference type="SAM" id="Phobius"/>
    </source>
</evidence>
<dbReference type="PANTHER" id="PTHR30404">
    <property type="entry name" value="N-ACETYLMURAMOYL-L-ALANINE AMIDASE"/>
    <property type="match status" value="1"/>
</dbReference>
<dbReference type="GO" id="GO:0071555">
    <property type="term" value="P:cell wall organization"/>
    <property type="evidence" value="ECO:0007669"/>
    <property type="project" value="UniProtKB-KW"/>
</dbReference>
<dbReference type="Pfam" id="PF01520">
    <property type="entry name" value="Amidase_3"/>
    <property type="match status" value="1"/>
</dbReference>
<dbReference type="InterPro" id="IPR050695">
    <property type="entry name" value="N-acetylmuramoyl_amidase_3"/>
</dbReference>
<keyword evidence="6" id="KW-1185">Reference proteome</keyword>
<dbReference type="GO" id="GO:0030288">
    <property type="term" value="C:outer membrane-bounded periplasmic space"/>
    <property type="evidence" value="ECO:0007669"/>
    <property type="project" value="TreeGrafter"/>
</dbReference>
<dbReference type="SMART" id="SM00646">
    <property type="entry name" value="Ami_3"/>
    <property type="match status" value="1"/>
</dbReference>
<dbReference type="OrthoDB" id="9806267at2"/>
<comment type="caution">
    <text evidence="5">The sequence shown here is derived from an EMBL/GenBank/DDBJ whole genome shotgun (WGS) entry which is preliminary data.</text>
</comment>
<dbReference type="AlphaFoldDB" id="A0A430AT13"/>
<feature type="domain" description="SH3b" evidence="4">
    <location>
        <begin position="34"/>
        <end position="96"/>
    </location>
</feature>
<dbReference type="SMART" id="SM00287">
    <property type="entry name" value="SH3b"/>
    <property type="match status" value="3"/>
</dbReference>
<keyword evidence="2" id="KW-0961">Cell wall biogenesis/degradation</keyword>
<sequence length="429" mass="47688">MKEKRQTNRTFRLLLLTLGLIASVIAIFYVMSDDDVLTIKPLALNVRTKPGTEHPVIAQVHRNTNVIVLDEKNGWYHIELADKTSGWVAGWLAKDGLSGPVTELPAVITEDEVLLRENPADKGKKLTTLKKNDTVTVVLEKNGWARIIADNVFGWVPSHTLTPSEKGIPTPEKQTPLYVNTAELVVRTNPDLESRGFLTLKYGEQVAFAKKTKDWFEVTVADGRSGYVRPWAVSQSKLTEDSYYGIVPMAEYTVVLDAGHGGNDPGSETNNGTVVEKEVTLSTAQAVQAELVSYGFNVIMTRDTDTYIDLADIAAVSNQANADAFISFHFDSYDVPNAVSGTTTYYYHDRDIDLAHTINKFIKSTLPLENRGTEYADYQVLRDNRRPAVLLELGYMNSDYDASIIVKDSYQEKVAKAVRKGLIHYFNGG</sequence>
<dbReference type="PANTHER" id="PTHR30404:SF7">
    <property type="entry name" value="CELL WALL AMIDASE LYTH-RELATED"/>
    <property type="match status" value="1"/>
</dbReference>
<evidence type="ECO:0000256" key="1">
    <source>
        <dbReference type="ARBA" id="ARBA00022801"/>
    </source>
</evidence>
<name>A0A430AT13_9ENTE</name>
<protein>
    <recommendedName>
        <fullName evidence="4">SH3b domain-containing protein</fullName>
    </recommendedName>
</protein>
<dbReference type="GO" id="GO:0009253">
    <property type="term" value="P:peptidoglycan catabolic process"/>
    <property type="evidence" value="ECO:0007669"/>
    <property type="project" value="InterPro"/>
</dbReference>
<dbReference type="InterPro" id="IPR003646">
    <property type="entry name" value="SH3-like_bac-type"/>
</dbReference>
<gene>
    <name evidence="5" type="ORF">CBF27_08820</name>
</gene>
<evidence type="ECO:0000313" key="5">
    <source>
        <dbReference type="EMBL" id="RSU11190.1"/>
    </source>
</evidence>
<evidence type="ECO:0000313" key="6">
    <source>
        <dbReference type="Proteomes" id="UP000286773"/>
    </source>
</evidence>
<dbReference type="GO" id="GO:0008745">
    <property type="term" value="F:N-acetylmuramoyl-L-alanine amidase activity"/>
    <property type="evidence" value="ECO:0007669"/>
    <property type="project" value="InterPro"/>
</dbReference>
<dbReference type="PROSITE" id="PS51781">
    <property type="entry name" value="SH3B"/>
    <property type="match status" value="1"/>
</dbReference>
<keyword evidence="3" id="KW-1133">Transmembrane helix</keyword>
<dbReference type="Gene3D" id="3.40.630.40">
    <property type="entry name" value="Zn-dependent exopeptidases"/>
    <property type="match status" value="1"/>
</dbReference>
<keyword evidence="3" id="KW-0472">Membrane</keyword>
<proteinExistence type="predicted"/>
<dbReference type="Gene3D" id="2.30.30.40">
    <property type="entry name" value="SH3 Domains"/>
    <property type="match status" value="3"/>
</dbReference>
<dbReference type="Proteomes" id="UP000286773">
    <property type="component" value="Unassembled WGS sequence"/>
</dbReference>
<dbReference type="RefSeq" id="WP_126813952.1">
    <property type="nucleotide sequence ID" value="NZ_NGKC01000009.1"/>
</dbReference>
<organism evidence="5 6">
    <name type="scientific">Vagococcus acidifermentans</name>
    <dbReference type="NCBI Taxonomy" id="564710"/>
    <lineage>
        <taxon>Bacteria</taxon>
        <taxon>Bacillati</taxon>
        <taxon>Bacillota</taxon>
        <taxon>Bacilli</taxon>
        <taxon>Lactobacillales</taxon>
        <taxon>Enterococcaceae</taxon>
        <taxon>Vagococcus</taxon>
    </lineage>
</organism>
<feature type="transmembrane region" description="Helical" evidence="3">
    <location>
        <begin position="12"/>
        <end position="31"/>
    </location>
</feature>
<evidence type="ECO:0000256" key="2">
    <source>
        <dbReference type="ARBA" id="ARBA00023316"/>
    </source>
</evidence>
<dbReference type="InterPro" id="IPR002508">
    <property type="entry name" value="MurNAc-LAA_cat"/>
</dbReference>
<dbReference type="InterPro" id="IPR017293">
    <property type="entry name" value="N-acetylmuramoyl-L-ala_amidase"/>
</dbReference>